<organism evidence="2 3">
    <name type="scientific">Oidiodendron maius (strain Zn)</name>
    <dbReference type="NCBI Taxonomy" id="913774"/>
    <lineage>
        <taxon>Eukaryota</taxon>
        <taxon>Fungi</taxon>
        <taxon>Dikarya</taxon>
        <taxon>Ascomycota</taxon>
        <taxon>Pezizomycotina</taxon>
        <taxon>Leotiomycetes</taxon>
        <taxon>Leotiomycetes incertae sedis</taxon>
        <taxon>Myxotrichaceae</taxon>
        <taxon>Oidiodendron</taxon>
    </lineage>
</organism>
<dbReference type="InterPro" id="IPR010730">
    <property type="entry name" value="HET"/>
</dbReference>
<evidence type="ECO:0000313" key="2">
    <source>
        <dbReference type="EMBL" id="KIN00142.1"/>
    </source>
</evidence>
<dbReference type="PANTHER" id="PTHR24148">
    <property type="entry name" value="ANKYRIN REPEAT DOMAIN-CONTAINING PROTEIN 39 HOMOLOG-RELATED"/>
    <property type="match status" value="1"/>
</dbReference>
<reference evidence="3" key="2">
    <citation type="submission" date="2015-01" db="EMBL/GenBank/DDBJ databases">
        <title>Evolutionary Origins and Diversification of the Mycorrhizal Mutualists.</title>
        <authorList>
            <consortium name="DOE Joint Genome Institute"/>
            <consortium name="Mycorrhizal Genomics Consortium"/>
            <person name="Kohler A."/>
            <person name="Kuo A."/>
            <person name="Nagy L.G."/>
            <person name="Floudas D."/>
            <person name="Copeland A."/>
            <person name="Barry K.W."/>
            <person name="Cichocki N."/>
            <person name="Veneault-Fourrey C."/>
            <person name="LaButti K."/>
            <person name="Lindquist E.A."/>
            <person name="Lipzen A."/>
            <person name="Lundell T."/>
            <person name="Morin E."/>
            <person name="Murat C."/>
            <person name="Riley R."/>
            <person name="Ohm R."/>
            <person name="Sun H."/>
            <person name="Tunlid A."/>
            <person name="Henrissat B."/>
            <person name="Grigoriev I.V."/>
            <person name="Hibbett D.S."/>
            <person name="Martin F."/>
        </authorList>
    </citation>
    <scope>NUCLEOTIDE SEQUENCE [LARGE SCALE GENOMIC DNA]</scope>
    <source>
        <strain evidence="3">Zn</strain>
    </source>
</reference>
<evidence type="ECO:0000313" key="3">
    <source>
        <dbReference type="Proteomes" id="UP000054321"/>
    </source>
</evidence>
<keyword evidence="3" id="KW-1185">Reference proteome</keyword>
<feature type="domain" description="Heterokaryon incompatibility" evidence="1">
    <location>
        <begin position="1"/>
        <end position="47"/>
    </location>
</feature>
<dbReference type="PANTHER" id="PTHR24148:SF64">
    <property type="entry name" value="HETEROKARYON INCOMPATIBILITY DOMAIN-CONTAINING PROTEIN"/>
    <property type="match status" value="1"/>
</dbReference>
<dbReference type="EMBL" id="KN832877">
    <property type="protein sequence ID" value="KIN00142.1"/>
    <property type="molecule type" value="Genomic_DNA"/>
</dbReference>
<feature type="non-terminal residue" evidence="2">
    <location>
        <position position="1"/>
    </location>
</feature>
<gene>
    <name evidence="2" type="ORF">OIDMADRAFT_124894</name>
</gene>
<evidence type="ECO:0000259" key="1">
    <source>
        <dbReference type="Pfam" id="PF06985"/>
    </source>
</evidence>
<dbReference type="Proteomes" id="UP000054321">
    <property type="component" value="Unassembled WGS sequence"/>
</dbReference>
<dbReference type="OrthoDB" id="2157530at2759"/>
<sequence length="60" mass="6821">LWIYAICINQGDDVERSHQVLLMRDIYANDTRVLAWIGKPDSLSGLALIHLSVLLRTTEL</sequence>
<dbReference type="HOGENOM" id="CLU_2942373_0_0_1"/>
<protein>
    <recommendedName>
        <fullName evidence="1">Heterokaryon incompatibility domain-containing protein</fullName>
    </recommendedName>
</protein>
<reference evidence="2 3" key="1">
    <citation type="submission" date="2014-04" db="EMBL/GenBank/DDBJ databases">
        <authorList>
            <consortium name="DOE Joint Genome Institute"/>
            <person name="Kuo A."/>
            <person name="Martino E."/>
            <person name="Perotto S."/>
            <person name="Kohler A."/>
            <person name="Nagy L.G."/>
            <person name="Floudas D."/>
            <person name="Copeland A."/>
            <person name="Barry K.W."/>
            <person name="Cichocki N."/>
            <person name="Veneault-Fourrey C."/>
            <person name="LaButti K."/>
            <person name="Lindquist E.A."/>
            <person name="Lipzen A."/>
            <person name="Lundell T."/>
            <person name="Morin E."/>
            <person name="Murat C."/>
            <person name="Sun H."/>
            <person name="Tunlid A."/>
            <person name="Henrissat B."/>
            <person name="Grigoriev I.V."/>
            <person name="Hibbett D.S."/>
            <person name="Martin F."/>
            <person name="Nordberg H.P."/>
            <person name="Cantor M.N."/>
            <person name="Hua S.X."/>
        </authorList>
    </citation>
    <scope>NUCLEOTIDE SEQUENCE [LARGE SCALE GENOMIC DNA]</scope>
    <source>
        <strain evidence="2 3">Zn</strain>
    </source>
</reference>
<name>A0A0C3HCX2_OIDMZ</name>
<dbReference type="InterPro" id="IPR052895">
    <property type="entry name" value="HetReg/Transcr_Mod"/>
</dbReference>
<proteinExistence type="predicted"/>
<dbReference type="AlphaFoldDB" id="A0A0C3HCX2"/>
<dbReference type="InParanoid" id="A0A0C3HCX2"/>
<dbReference type="Pfam" id="PF06985">
    <property type="entry name" value="HET"/>
    <property type="match status" value="1"/>
</dbReference>
<accession>A0A0C3HCX2</accession>